<sequence length="89" mass="9599">MHLSSSHPTSLSNLKKVVIKVGEPIYKACDFLLNRQRGGGGGGGGRGEGGDGEEGCWRELSNEISIEIYLCKSHTSWDALSFCRKICIG</sequence>
<proteinExistence type="predicted"/>
<dbReference type="EMBL" id="JRKL02003943">
    <property type="protein sequence ID" value="KAF3953765.1"/>
    <property type="molecule type" value="Genomic_DNA"/>
</dbReference>
<evidence type="ECO:0000313" key="2">
    <source>
        <dbReference type="Proteomes" id="UP000737018"/>
    </source>
</evidence>
<organism evidence="1 2">
    <name type="scientific">Castanea mollissima</name>
    <name type="common">Chinese chestnut</name>
    <dbReference type="NCBI Taxonomy" id="60419"/>
    <lineage>
        <taxon>Eukaryota</taxon>
        <taxon>Viridiplantae</taxon>
        <taxon>Streptophyta</taxon>
        <taxon>Embryophyta</taxon>
        <taxon>Tracheophyta</taxon>
        <taxon>Spermatophyta</taxon>
        <taxon>Magnoliopsida</taxon>
        <taxon>eudicotyledons</taxon>
        <taxon>Gunneridae</taxon>
        <taxon>Pentapetalae</taxon>
        <taxon>rosids</taxon>
        <taxon>fabids</taxon>
        <taxon>Fagales</taxon>
        <taxon>Fagaceae</taxon>
        <taxon>Castanea</taxon>
    </lineage>
</organism>
<dbReference type="AlphaFoldDB" id="A0A8J4QQ09"/>
<keyword evidence="2" id="KW-1185">Reference proteome</keyword>
<accession>A0A8J4QQ09</accession>
<protein>
    <submittedName>
        <fullName evidence="1">Uncharacterized protein</fullName>
    </submittedName>
</protein>
<name>A0A8J4QQ09_9ROSI</name>
<comment type="caution">
    <text evidence="1">The sequence shown here is derived from an EMBL/GenBank/DDBJ whole genome shotgun (WGS) entry which is preliminary data.</text>
</comment>
<dbReference type="Proteomes" id="UP000737018">
    <property type="component" value="Unassembled WGS sequence"/>
</dbReference>
<evidence type="ECO:0000313" key="1">
    <source>
        <dbReference type="EMBL" id="KAF3953765.1"/>
    </source>
</evidence>
<gene>
    <name evidence="1" type="ORF">CMV_020822</name>
</gene>
<reference evidence="1" key="1">
    <citation type="submission" date="2020-03" db="EMBL/GenBank/DDBJ databases">
        <title>Castanea mollissima Vanexum genome sequencing.</title>
        <authorList>
            <person name="Staton M."/>
        </authorList>
    </citation>
    <scope>NUCLEOTIDE SEQUENCE</scope>
    <source>
        <tissue evidence="1">Leaf</tissue>
    </source>
</reference>